<dbReference type="EMBL" id="JBHSWU010000025">
    <property type="protein sequence ID" value="MFC6723564.1"/>
    <property type="molecule type" value="Genomic_DNA"/>
</dbReference>
<organism evidence="5 6">
    <name type="scientific">Halobium palmae</name>
    <dbReference type="NCBI Taxonomy" id="1776492"/>
    <lineage>
        <taxon>Archaea</taxon>
        <taxon>Methanobacteriati</taxon>
        <taxon>Methanobacteriota</taxon>
        <taxon>Stenosarchaea group</taxon>
        <taxon>Halobacteria</taxon>
        <taxon>Halobacteriales</taxon>
        <taxon>Haloferacaceae</taxon>
        <taxon>Halobium</taxon>
    </lineage>
</organism>
<dbReference type="GO" id="GO:0016491">
    <property type="term" value="F:oxidoreductase activity"/>
    <property type="evidence" value="ECO:0007669"/>
    <property type="project" value="UniProtKB-KW"/>
</dbReference>
<dbReference type="Gene3D" id="3.40.605.10">
    <property type="entry name" value="Aldehyde Dehydrogenase, Chain A, domain 1"/>
    <property type="match status" value="1"/>
</dbReference>
<gene>
    <name evidence="5" type="ORF">ACFQE1_03995</name>
</gene>
<dbReference type="InterPro" id="IPR016161">
    <property type="entry name" value="Ald_DH/histidinol_DH"/>
</dbReference>
<proteinExistence type="inferred from homology"/>
<dbReference type="PANTHER" id="PTHR11699">
    <property type="entry name" value="ALDEHYDE DEHYDROGENASE-RELATED"/>
    <property type="match status" value="1"/>
</dbReference>
<dbReference type="Gene3D" id="3.40.309.10">
    <property type="entry name" value="Aldehyde Dehydrogenase, Chain A, domain 2"/>
    <property type="match status" value="1"/>
</dbReference>
<dbReference type="InterPro" id="IPR016162">
    <property type="entry name" value="Ald_DH_N"/>
</dbReference>
<dbReference type="InterPro" id="IPR016163">
    <property type="entry name" value="Ald_DH_C"/>
</dbReference>
<feature type="domain" description="Aldehyde dehydrogenase" evidence="4">
    <location>
        <begin position="35"/>
        <end position="492"/>
    </location>
</feature>
<evidence type="ECO:0000259" key="4">
    <source>
        <dbReference type="Pfam" id="PF00171"/>
    </source>
</evidence>
<comment type="subunit">
    <text evidence="2">Homotetramer.</text>
</comment>
<evidence type="ECO:0000256" key="2">
    <source>
        <dbReference type="ARBA" id="ARBA00011881"/>
    </source>
</evidence>
<keyword evidence="3" id="KW-0560">Oxidoreductase</keyword>
<comment type="caution">
    <text evidence="5">The sequence shown here is derived from an EMBL/GenBank/DDBJ whole genome shotgun (WGS) entry which is preliminary data.</text>
</comment>
<comment type="similarity">
    <text evidence="1">Belongs to the aldehyde dehydrogenase family.</text>
</comment>
<evidence type="ECO:0000313" key="5">
    <source>
        <dbReference type="EMBL" id="MFC6723564.1"/>
    </source>
</evidence>
<accession>A0ABD5RVU6</accession>
<reference evidence="5 6" key="1">
    <citation type="journal article" date="2019" name="Int. J. Syst. Evol. Microbiol.">
        <title>The Global Catalogue of Microorganisms (GCM) 10K type strain sequencing project: providing services to taxonomists for standard genome sequencing and annotation.</title>
        <authorList>
            <consortium name="The Broad Institute Genomics Platform"/>
            <consortium name="The Broad Institute Genome Sequencing Center for Infectious Disease"/>
            <person name="Wu L."/>
            <person name="Ma J."/>
        </authorList>
    </citation>
    <scope>NUCLEOTIDE SEQUENCE [LARGE SCALE GENOMIC DNA]</scope>
    <source>
        <strain evidence="5 6">NBRC 111368</strain>
    </source>
</reference>
<dbReference type="FunFam" id="3.40.309.10:FF:000012">
    <property type="entry name" value="Betaine aldehyde dehydrogenase"/>
    <property type="match status" value="1"/>
</dbReference>
<name>A0ABD5RVU6_9EURY</name>
<dbReference type="AlphaFoldDB" id="A0ABD5RVU6"/>
<protein>
    <submittedName>
        <fullName evidence="5">Aldehyde dehydrogenase family protein</fullName>
    </submittedName>
</protein>
<sequence>MDDSDLLAAHRDEIEALTASREFAPWIDGGHYSPETENSVRTVDPAVNHPIVSIRACNAEDVDSAVDAAWDAFDGTWSSTAPAERAAKIREWADLLREHESELARLECIDTGKPISQARGEVRGAVDTLEYYAGICRSIEGDQITTGDDLHAYTRREPFGVVGQIIPWNFPLWSFAWKVGPALAAGNATVLKPAVDAPLTPLRAAQLSAETFPDGVINVVPGTGSEAGSALTDHDGVRKVSFTGSRDVGELVMKSAAANVAPVTLELGSKSPFVVFPDADVEKVGQAVADGIYYSSGEICDAFSRAIVHEDVYEPFVDEFLGATEGYTVGDPLSEETTLGPLTTDEQYESVREYIEIGKEEEATLLRGGSAPPSGFEDGWYVEPTVFSDVDNGMKIAREEIFGPVQTIQTFSSYEEGIDLANDTRFGLSAGIGTEDLSLAHSAAADLQAGIVYVNDYGPIRPEAPYGGFKESGIGNDLGKESLDHYLQTKSVYMNLEEPTL</sequence>
<evidence type="ECO:0000256" key="1">
    <source>
        <dbReference type="ARBA" id="ARBA00009986"/>
    </source>
</evidence>
<evidence type="ECO:0000313" key="6">
    <source>
        <dbReference type="Proteomes" id="UP001596328"/>
    </source>
</evidence>
<dbReference type="FunFam" id="3.40.605.10:FF:000007">
    <property type="entry name" value="NAD/NADP-dependent betaine aldehyde dehydrogenase"/>
    <property type="match status" value="1"/>
</dbReference>
<dbReference type="InterPro" id="IPR015590">
    <property type="entry name" value="Aldehyde_DH_dom"/>
</dbReference>
<evidence type="ECO:0000256" key="3">
    <source>
        <dbReference type="ARBA" id="ARBA00023002"/>
    </source>
</evidence>
<keyword evidence="6" id="KW-1185">Reference proteome</keyword>
<dbReference type="Pfam" id="PF00171">
    <property type="entry name" value="Aldedh"/>
    <property type="match status" value="1"/>
</dbReference>
<dbReference type="SUPFAM" id="SSF53720">
    <property type="entry name" value="ALDH-like"/>
    <property type="match status" value="1"/>
</dbReference>
<dbReference type="FunFam" id="3.40.605.10:FF:000026">
    <property type="entry name" value="Aldehyde dehydrogenase, putative"/>
    <property type="match status" value="1"/>
</dbReference>
<dbReference type="Proteomes" id="UP001596328">
    <property type="component" value="Unassembled WGS sequence"/>
</dbReference>